<evidence type="ECO:0000256" key="5">
    <source>
        <dbReference type="ARBA" id="ARBA00022597"/>
    </source>
</evidence>
<keyword evidence="8 11" id="KW-1133">Transmembrane helix</keyword>
<dbReference type="RefSeq" id="WP_220164089.1">
    <property type="nucleotide sequence ID" value="NZ_CP080507.1"/>
</dbReference>
<evidence type="ECO:0000256" key="11">
    <source>
        <dbReference type="RuleBase" id="RU361157"/>
    </source>
</evidence>
<keyword evidence="5" id="KW-0762">Sugar transport</keyword>
<dbReference type="InterPro" id="IPR000412">
    <property type="entry name" value="ABC_2_transport"/>
</dbReference>
<dbReference type="PANTHER" id="PTHR30413">
    <property type="entry name" value="INNER MEMBRANE TRANSPORT PERMEASE"/>
    <property type="match status" value="1"/>
</dbReference>
<keyword evidence="4 11" id="KW-1003">Cell membrane</keyword>
<dbReference type="PROSITE" id="PS51012">
    <property type="entry name" value="ABC_TM2"/>
    <property type="match status" value="1"/>
</dbReference>
<keyword evidence="3 11" id="KW-0813">Transport</keyword>
<accession>A0A8F9TXX8</accession>
<dbReference type="Proteomes" id="UP000825051">
    <property type="component" value="Chromosome"/>
</dbReference>
<dbReference type="KEGG" id="ole:K0B96_03990"/>
<proteinExistence type="inferred from homology"/>
<feature type="transmembrane region" description="Helical" evidence="11">
    <location>
        <begin position="92"/>
        <end position="115"/>
    </location>
</feature>
<feature type="transmembrane region" description="Helical" evidence="11">
    <location>
        <begin position="253"/>
        <end position="272"/>
    </location>
</feature>
<dbReference type="Pfam" id="PF01061">
    <property type="entry name" value="ABC2_membrane"/>
    <property type="match status" value="1"/>
</dbReference>
<dbReference type="AlphaFoldDB" id="A0A8F9TXX8"/>
<name>A0A8F9TXX8_9BACT</name>
<dbReference type="PRINTS" id="PR00164">
    <property type="entry name" value="ABC2TRNSPORT"/>
</dbReference>
<feature type="transmembrane region" description="Helical" evidence="11">
    <location>
        <begin position="127"/>
        <end position="153"/>
    </location>
</feature>
<feature type="transmembrane region" description="Helical" evidence="11">
    <location>
        <begin position="204"/>
        <end position="227"/>
    </location>
</feature>
<sequence>MSAPLTAPAPAASGFLAHGNFIGSMWRFRGLLWQFTLRNVELRHRGSHLGLVWSVLNPLLMLALYVLVFGYIFRGRFNAAHPESRMDYALGIFLGLTLFHLFAEVLGVAPMIIITNPNFVKKVVFPLEILPAAAVSSAFFHMLISLALALTGIALFGPGLGWSVFWLPVILLPVLLLLLGTAWMIAAVGVFFRDISQVMGFVSMALMYASAVVYPASAIPHSVWVWLRFNPMLLAVELSRDVVMWDRPMHFTYLAYLFATGLLASAGGFWIFSKLKPTFADVV</sequence>
<evidence type="ECO:0000256" key="7">
    <source>
        <dbReference type="ARBA" id="ARBA00022903"/>
    </source>
</evidence>
<dbReference type="GO" id="GO:0043190">
    <property type="term" value="C:ATP-binding cassette (ABC) transporter complex"/>
    <property type="evidence" value="ECO:0007669"/>
    <property type="project" value="InterPro"/>
</dbReference>
<dbReference type="GO" id="GO:0015774">
    <property type="term" value="P:polysaccharide transport"/>
    <property type="evidence" value="ECO:0007669"/>
    <property type="project" value="UniProtKB-KW"/>
</dbReference>
<gene>
    <name evidence="13" type="ORF">K0B96_03990</name>
</gene>
<keyword evidence="6 11" id="KW-0812">Transmembrane</keyword>
<dbReference type="EMBL" id="CP080507">
    <property type="protein sequence ID" value="QYM79788.1"/>
    <property type="molecule type" value="Genomic_DNA"/>
</dbReference>
<evidence type="ECO:0000256" key="10">
    <source>
        <dbReference type="ARBA" id="ARBA00023136"/>
    </source>
</evidence>
<evidence type="ECO:0000256" key="1">
    <source>
        <dbReference type="ARBA" id="ARBA00004651"/>
    </source>
</evidence>
<comment type="similarity">
    <text evidence="2 11">Belongs to the ABC-2 integral membrane protein family.</text>
</comment>
<evidence type="ECO:0000256" key="3">
    <source>
        <dbReference type="ARBA" id="ARBA00022448"/>
    </source>
</evidence>
<evidence type="ECO:0000313" key="13">
    <source>
        <dbReference type="EMBL" id="QYM79788.1"/>
    </source>
</evidence>
<dbReference type="InterPro" id="IPR013525">
    <property type="entry name" value="ABC2_TM"/>
</dbReference>
<evidence type="ECO:0000313" key="14">
    <source>
        <dbReference type="Proteomes" id="UP000825051"/>
    </source>
</evidence>
<dbReference type="InterPro" id="IPR047817">
    <property type="entry name" value="ABC2_TM_bact-type"/>
</dbReference>
<evidence type="ECO:0000256" key="8">
    <source>
        <dbReference type="ARBA" id="ARBA00022989"/>
    </source>
</evidence>
<evidence type="ECO:0000256" key="6">
    <source>
        <dbReference type="ARBA" id="ARBA00022692"/>
    </source>
</evidence>
<feature type="transmembrane region" description="Helical" evidence="11">
    <location>
        <begin position="165"/>
        <end position="192"/>
    </location>
</feature>
<comment type="subcellular location">
    <subcellularLocation>
        <location evidence="1 11">Cell membrane</location>
        <topology evidence="1 11">Multi-pass membrane protein</topology>
    </subcellularLocation>
</comment>
<feature type="domain" description="ABC transmembrane type-2" evidence="12">
    <location>
        <begin position="49"/>
        <end position="275"/>
    </location>
</feature>
<keyword evidence="14" id="KW-1185">Reference proteome</keyword>
<dbReference type="PANTHER" id="PTHR30413:SF10">
    <property type="entry name" value="CAPSULE POLYSACCHARIDE EXPORT INNER-MEMBRANE PROTEIN CTRC"/>
    <property type="match status" value="1"/>
</dbReference>
<evidence type="ECO:0000256" key="2">
    <source>
        <dbReference type="ARBA" id="ARBA00007783"/>
    </source>
</evidence>
<evidence type="ECO:0000256" key="9">
    <source>
        <dbReference type="ARBA" id="ARBA00023047"/>
    </source>
</evidence>
<organism evidence="13 14">
    <name type="scientific">Horticoccus luteus</name>
    <dbReference type="NCBI Taxonomy" id="2862869"/>
    <lineage>
        <taxon>Bacteria</taxon>
        <taxon>Pseudomonadati</taxon>
        <taxon>Verrucomicrobiota</taxon>
        <taxon>Opitutia</taxon>
        <taxon>Opitutales</taxon>
        <taxon>Opitutaceae</taxon>
        <taxon>Horticoccus</taxon>
    </lineage>
</organism>
<evidence type="ECO:0000259" key="12">
    <source>
        <dbReference type="PROSITE" id="PS51012"/>
    </source>
</evidence>
<dbReference type="GO" id="GO:0015920">
    <property type="term" value="P:lipopolysaccharide transport"/>
    <property type="evidence" value="ECO:0007669"/>
    <property type="project" value="TreeGrafter"/>
</dbReference>
<protein>
    <recommendedName>
        <fullName evidence="11">Transport permease protein</fullName>
    </recommendedName>
</protein>
<dbReference type="GO" id="GO:0140359">
    <property type="term" value="F:ABC-type transporter activity"/>
    <property type="evidence" value="ECO:0007669"/>
    <property type="project" value="InterPro"/>
</dbReference>
<evidence type="ECO:0000256" key="4">
    <source>
        <dbReference type="ARBA" id="ARBA00022475"/>
    </source>
</evidence>
<keyword evidence="9" id="KW-0625">Polysaccharide transport</keyword>
<keyword evidence="10 11" id="KW-0472">Membrane</keyword>
<feature type="transmembrane region" description="Helical" evidence="11">
    <location>
        <begin position="49"/>
        <end position="72"/>
    </location>
</feature>
<reference evidence="13" key="1">
    <citation type="submission" date="2021-08" db="EMBL/GenBank/DDBJ databases">
        <title>Genome of a novel bacterium of the phylum Verrucomicrobia, Oleiharenicola sp. KSB-15.</title>
        <authorList>
            <person name="Chung J.-H."/>
            <person name="Ahn J.-H."/>
            <person name="Yoon Y."/>
            <person name="Kim D.-Y."/>
            <person name="An S.-H."/>
            <person name="Park I."/>
            <person name="Yeon J."/>
        </authorList>
    </citation>
    <scope>NUCLEOTIDE SEQUENCE</scope>
    <source>
        <strain evidence="13">KSB-15</strain>
    </source>
</reference>
<keyword evidence="7" id="KW-0972">Capsule biogenesis/degradation</keyword>